<dbReference type="EMBL" id="CM008050">
    <property type="protein sequence ID" value="PVH39540.1"/>
    <property type="molecule type" value="Genomic_DNA"/>
</dbReference>
<evidence type="ECO:0000256" key="1">
    <source>
        <dbReference type="SAM" id="MobiDB-lite"/>
    </source>
</evidence>
<sequence length="81" mass="8589">MPLSIEVGTRPTKVTPPSVASDVKEKEKGVGILTLCRRLERTGGLAANHTACKVTMKEEMCICFNLITSSAMLTHVGGICG</sequence>
<proteinExistence type="predicted"/>
<dbReference type="Gramene" id="PVH39540">
    <property type="protein sequence ID" value="PVH39540"/>
    <property type="gene ID" value="PAHAL_5G532200"/>
</dbReference>
<organism evidence="2">
    <name type="scientific">Panicum hallii</name>
    <dbReference type="NCBI Taxonomy" id="206008"/>
    <lineage>
        <taxon>Eukaryota</taxon>
        <taxon>Viridiplantae</taxon>
        <taxon>Streptophyta</taxon>
        <taxon>Embryophyta</taxon>
        <taxon>Tracheophyta</taxon>
        <taxon>Spermatophyta</taxon>
        <taxon>Magnoliopsida</taxon>
        <taxon>Liliopsida</taxon>
        <taxon>Poales</taxon>
        <taxon>Poaceae</taxon>
        <taxon>PACMAD clade</taxon>
        <taxon>Panicoideae</taxon>
        <taxon>Panicodae</taxon>
        <taxon>Paniceae</taxon>
        <taxon>Panicinae</taxon>
        <taxon>Panicum</taxon>
        <taxon>Panicum sect. Panicum</taxon>
    </lineage>
</organism>
<accession>A0A2T8IPE7</accession>
<reference evidence="2" key="1">
    <citation type="submission" date="2018-04" db="EMBL/GenBank/DDBJ databases">
        <title>WGS assembly of Panicum hallii.</title>
        <authorList>
            <person name="Lovell J."/>
            <person name="Jenkins J."/>
            <person name="Lowry D."/>
            <person name="Mamidi S."/>
            <person name="Sreedasyam A."/>
            <person name="Weng X."/>
            <person name="Barry K."/>
            <person name="Bonette J."/>
            <person name="Campitelli B."/>
            <person name="Daum C."/>
            <person name="Gordon S."/>
            <person name="Gould B."/>
            <person name="Lipzen A."/>
            <person name="Macqueen A."/>
            <person name="Palacio-Mejia J."/>
            <person name="Plott C."/>
            <person name="Shakirov E."/>
            <person name="Shu S."/>
            <person name="Yoshinaga Y."/>
            <person name="Zane M."/>
            <person name="Rokhsar D."/>
            <person name="Grimwood J."/>
            <person name="Schmutz J."/>
            <person name="Juenger T."/>
        </authorList>
    </citation>
    <scope>NUCLEOTIDE SEQUENCE [LARGE SCALE GENOMIC DNA]</scope>
    <source>
        <strain evidence="2">FIL2</strain>
    </source>
</reference>
<dbReference type="AlphaFoldDB" id="A0A2T8IPE7"/>
<feature type="region of interest" description="Disordered" evidence="1">
    <location>
        <begin position="1"/>
        <end position="21"/>
    </location>
</feature>
<gene>
    <name evidence="2" type="ORF">PAHAL_5G532200</name>
</gene>
<dbReference type="Proteomes" id="UP000243499">
    <property type="component" value="Chromosome 5"/>
</dbReference>
<protein>
    <submittedName>
        <fullName evidence="2">Uncharacterized protein</fullName>
    </submittedName>
</protein>
<name>A0A2T8IPE7_9POAL</name>
<evidence type="ECO:0000313" key="2">
    <source>
        <dbReference type="EMBL" id="PVH39540.1"/>
    </source>
</evidence>